<reference evidence="2" key="2">
    <citation type="submission" date="2017-11" db="EMBL/GenBank/DDBJ databases">
        <title>Coralsnake Venomics: Analyses of Venom Gland Transcriptomes and Proteomes of Six Brazilian Taxa.</title>
        <authorList>
            <person name="Aird S.D."/>
            <person name="Jorge da Silva N."/>
            <person name="Qiu L."/>
            <person name="Villar-Briones A."/>
            <person name="Aparecida-Saddi V."/>
            <person name="Campos-Telles M.P."/>
            <person name="Grau M."/>
            <person name="Mikheyev A.S."/>
        </authorList>
    </citation>
    <scope>NUCLEOTIDE SEQUENCE</scope>
    <source>
        <tissue evidence="2">Venom_gland</tissue>
    </source>
</reference>
<proteinExistence type="predicted"/>
<sequence>MAIKPWLNKPQSSPTNKPSICFWEKATLTTCTVSGQKSQPVITPYTKVFQAFQCCIHTLLFPRILRTHLASHPREATLSRFLTNGELGSQMGQKENGDLPLEHNGQAEL</sequence>
<dbReference type="EMBL" id="IACN01099084">
    <property type="protein sequence ID" value="LAB62851.1"/>
    <property type="molecule type" value="Transcribed_RNA"/>
</dbReference>
<accession>A0A2D4PY54</accession>
<name>A0A2D4PY54_MICSU</name>
<dbReference type="AlphaFoldDB" id="A0A2D4PY54"/>
<feature type="region of interest" description="Disordered" evidence="1">
    <location>
        <begin position="81"/>
        <end position="109"/>
    </location>
</feature>
<reference evidence="2" key="1">
    <citation type="submission" date="2017-07" db="EMBL/GenBank/DDBJ databases">
        <authorList>
            <person name="Mikheyev A."/>
            <person name="Grau M."/>
        </authorList>
    </citation>
    <scope>NUCLEOTIDE SEQUENCE</scope>
    <source>
        <tissue evidence="2">Venom_gland</tissue>
    </source>
</reference>
<protein>
    <submittedName>
        <fullName evidence="2">Uncharacterized protein</fullName>
    </submittedName>
</protein>
<feature type="compositionally biased region" description="Polar residues" evidence="1">
    <location>
        <begin position="81"/>
        <end position="93"/>
    </location>
</feature>
<organism evidence="2">
    <name type="scientific">Micrurus surinamensis</name>
    <name type="common">Surinam coral snake</name>
    <dbReference type="NCBI Taxonomy" id="129470"/>
    <lineage>
        <taxon>Eukaryota</taxon>
        <taxon>Metazoa</taxon>
        <taxon>Chordata</taxon>
        <taxon>Craniata</taxon>
        <taxon>Vertebrata</taxon>
        <taxon>Euteleostomi</taxon>
        <taxon>Lepidosauria</taxon>
        <taxon>Squamata</taxon>
        <taxon>Bifurcata</taxon>
        <taxon>Unidentata</taxon>
        <taxon>Episquamata</taxon>
        <taxon>Toxicofera</taxon>
        <taxon>Serpentes</taxon>
        <taxon>Colubroidea</taxon>
        <taxon>Elapidae</taxon>
        <taxon>Elapinae</taxon>
        <taxon>Micrurus</taxon>
    </lineage>
</organism>
<evidence type="ECO:0000256" key="1">
    <source>
        <dbReference type="SAM" id="MobiDB-lite"/>
    </source>
</evidence>
<evidence type="ECO:0000313" key="2">
    <source>
        <dbReference type="EMBL" id="LAB62851.1"/>
    </source>
</evidence>